<evidence type="ECO:0000256" key="1">
    <source>
        <dbReference type="SAM" id="SignalP"/>
    </source>
</evidence>
<evidence type="ECO:0000313" key="3">
    <source>
        <dbReference type="Proteomes" id="UP001142610"/>
    </source>
</evidence>
<gene>
    <name evidence="2" type="ORF">NOG11_09040</name>
</gene>
<keyword evidence="1" id="KW-0732">Signal</keyword>
<proteinExistence type="predicted"/>
<feature type="chain" id="PRO_5040794337" description="Lipoprotein" evidence="1">
    <location>
        <begin position="21"/>
        <end position="151"/>
    </location>
</feature>
<evidence type="ECO:0000313" key="2">
    <source>
        <dbReference type="EMBL" id="MCQ8185541.1"/>
    </source>
</evidence>
<keyword evidence="3" id="KW-1185">Reference proteome</keyword>
<dbReference type="RefSeq" id="WP_256619429.1">
    <property type="nucleotide sequence ID" value="NZ_JANIBC010000005.1"/>
</dbReference>
<dbReference type="EMBL" id="JANIBC010000005">
    <property type="protein sequence ID" value="MCQ8185541.1"/>
    <property type="molecule type" value="Genomic_DNA"/>
</dbReference>
<sequence length="151" mass="16964">MRVILPLGLAAMLLASCTLFEPEPCTRDYFVYQSERLQRDFARRNRGEVRRLRTLRQDIGGNMDVFTALAVVSAKRDLQNLVGDLRQRVVPDARSIADQCGIDGAFDLMVDGFLLKQGIDPQLVRTLQLLDLFEDPVLESTLEPGTTTLNP</sequence>
<accession>A0A9X2L9E5</accession>
<comment type="caution">
    <text evidence="2">The sequence shown here is derived from an EMBL/GenBank/DDBJ whole genome shotgun (WGS) entry which is preliminary data.</text>
</comment>
<reference evidence="2" key="1">
    <citation type="submission" date="2022-07" db="EMBL/GenBank/DDBJ databases">
        <title>Parvularcula maris sp. nov., an algicidal bacterium isolated from seawater.</title>
        <authorList>
            <person name="Li F."/>
        </authorList>
    </citation>
    <scope>NUCLEOTIDE SEQUENCE</scope>
    <source>
        <strain evidence="2">BGMRC 0090</strain>
    </source>
</reference>
<feature type="signal peptide" evidence="1">
    <location>
        <begin position="1"/>
        <end position="20"/>
    </location>
</feature>
<dbReference type="Proteomes" id="UP001142610">
    <property type="component" value="Unassembled WGS sequence"/>
</dbReference>
<protein>
    <recommendedName>
        <fullName evidence="4">Lipoprotein</fullName>
    </recommendedName>
</protein>
<dbReference type="PROSITE" id="PS51257">
    <property type="entry name" value="PROKAR_LIPOPROTEIN"/>
    <property type="match status" value="1"/>
</dbReference>
<evidence type="ECO:0008006" key="4">
    <source>
        <dbReference type="Google" id="ProtNLM"/>
    </source>
</evidence>
<name>A0A9X2L9E5_9PROT</name>
<dbReference type="AlphaFoldDB" id="A0A9X2L9E5"/>
<organism evidence="2 3">
    <name type="scientific">Parvularcula maris</name>
    <dbReference type="NCBI Taxonomy" id="2965077"/>
    <lineage>
        <taxon>Bacteria</taxon>
        <taxon>Pseudomonadati</taxon>
        <taxon>Pseudomonadota</taxon>
        <taxon>Alphaproteobacteria</taxon>
        <taxon>Parvularculales</taxon>
        <taxon>Parvularculaceae</taxon>
        <taxon>Parvularcula</taxon>
    </lineage>
</organism>